<organism evidence="3 4">
    <name type="scientific">Galbitalea soli</name>
    <dbReference type="NCBI Taxonomy" id="1268042"/>
    <lineage>
        <taxon>Bacteria</taxon>
        <taxon>Bacillati</taxon>
        <taxon>Actinomycetota</taxon>
        <taxon>Actinomycetes</taxon>
        <taxon>Micrococcales</taxon>
        <taxon>Microbacteriaceae</taxon>
        <taxon>Galbitalea</taxon>
    </lineage>
</organism>
<keyword evidence="4" id="KW-1185">Reference proteome</keyword>
<feature type="region of interest" description="Disordered" evidence="1">
    <location>
        <begin position="1"/>
        <end position="61"/>
    </location>
</feature>
<dbReference type="SUPFAM" id="SSF52540">
    <property type="entry name" value="P-loop containing nucleoside triphosphate hydrolases"/>
    <property type="match status" value="2"/>
</dbReference>
<dbReference type="InterPro" id="IPR006935">
    <property type="entry name" value="Helicase/UvrB_N"/>
</dbReference>
<dbReference type="AlphaFoldDB" id="A0A7C9TPM8"/>
<evidence type="ECO:0000259" key="2">
    <source>
        <dbReference type="PROSITE" id="PS51192"/>
    </source>
</evidence>
<dbReference type="SMART" id="SM00382">
    <property type="entry name" value="AAA"/>
    <property type="match status" value="1"/>
</dbReference>
<dbReference type="InterPro" id="IPR027417">
    <property type="entry name" value="P-loop_NTPase"/>
</dbReference>
<accession>A0A7C9TPM8</accession>
<reference evidence="3 4" key="1">
    <citation type="journal article" date="2014" name="Int. J. Syst. Evol. Microbiol.">
        <title>Description of Galbitalea soli gen. nov., sp. nov., and Frondihabitans sucicola sp. nov.</title>
        <authorList>
            <person name="Kim S.J."/>
            <person name="Lim J.M."/>
            <person name="Ahn J.H."/>
            <person name="Weon H.Y."/>
            <person name="Hamada M."/>
            <person name="Suzuki K."/>
            <person name="Ahn T.Y."/>
            <person name="Kwon S.W."/>
        </authorList>
    </citation>
    <scope>NUCLEOTIDE SEQUENCE [LARGE SCALE GENOMIC DNA]</scope>
    <source>
        <strain evidence="3 4">NBRC 108727</strain>
    </source>
</reference>
<dbReference type="SMART" id="SM00487">
    <property type="entry name" value="DEXDc"/>
    <property type="match status" value="1"/>
</dbReference>
<dbReference type="Proteomes" id="UP000479756">
    <property type="component" value="Unassembled WGS sequence"/>
</dbReference>
<keyword evidence="3" id="KW-0347">Helicase</keyword>
<evidence type="ECO:0000313" key="3">
    <source>
        <dbReference type="EMBL" id="NEM90122.1"/>
    </source>
</evidence>
<dbReference type="PANTHER" id="PTHR47396">
    <property type="entry name" value="TYPE I RESTRICTION ENZYME ECOKI R PROTEIN"/>
    <property type="match status" value="1"/>
</dbReference>
<dbReference type="GO" id="GO:0004386">
    <property type="term" value="F:helicase activity"/>
    <property type="evidence" value="ECO:0007669"/>
    <property type="project" value="UniProtKB-KW"/>
</dbReference>
<dbReference type="GO" id="GO:0005829">
    <property type="term" value="C:cytosol"/>
    <property type="evidence" value="ECO:0007669"/>
    <property type="project" value="TreeGrafter"/>
</dbReference>
<dbReference type="PANTHER" id="PTHR47396:SF2">
    <property type="entry name" value="HELICASE ATP-BINDING DOMAIN-CONTAINING PROTEIN"/>
    <property type="match status" value="1"/>
</dbReference>
<evidence type="ECO:0000313" key="4">
    <source>
        <dbReference type="Proteomes" id="UP000479756"/>
    </source>
</evidence>
<dbReference type="GO" id="GO:0016787">
    <property type="term" value="F:hydrolase activity"/>
    <property type="evidence" value="ECO:0007669"/>
    <property type="project" value="InterPro"/>
</dbReference>
<keyword evidence="3" id="KW-0547">Nucleotide-binding</keyword>
<feature type="compositionally biased region" description="Low complexity" evidence="1">
    <location>
        <begin position="38"/>
        <end position="50"/>
    </location>
</feature>
<dbReference type="GO" id="GO:0005524">
    <property type="term" value="F:ATP binding"/>
    <property type="evidence" value="ECO:0007669"/>
    <property type="project" value="InterPro"/>
</dbReference>
<evidence type="ECO:0000256" key="1">
    <source>
        <dbReference type="SAM" id="MobiDB-lite"/>
    </source>
</evidence>
<comment type="caution">
    <text evidence="3">The sequence shown here is derived from an EMBL/GenBank/DDBJ whole genome shotgun (WGS) entry which is preliminary data.</text>
</comment>
<name>A0A7C9TPM8_9MICO</name>
<proteinExistence type="predicted"/>
<dbReference type="InterPro" id="IPR003593">
    <property type="entry name" value="AAA+_ATPase"/>
</dbReference>
<feature type="region of interest" description="Disordered" evidence="1">
    <location>
        <begin position="584"/>
        <end position="604"/>
    </location>
</feature>
<dbReference type="InterPro" id="IPR014001">
    <property type="entry name" value="Helicase_ATP-bd"/>
</dbReference>
<feature type="domain" description="Helicase ATP-binding" evidence="2">
    <location>
        <begin position="119"/>
        <end position="278"/>
    </location>
</feature>
<sequence length="671" mass="73865">MTTRTGATRSRRSTRSPAGSAAASCAPPHSCARRCETRGLASPSRASPSRGPGGDRRGRGIRDECRHHRVKFHQVSTPFLPGPTVGTFAAEHLSPSYPERAARGTASKLRAWQAEALDLYFEREPRDFLAAATPGAGKTTFALRLAAELLARRTVDRITVVAPTEHLKRQWADAAHRAGIRLNPEFKNSHGFGGRRFHGVVVTYAQVAVRAELHRQLTESARTLVILDEVHHGGDALSWGDAIREAFEPATRRLSLTGTPFRSDTAPIPFVSYVRDERGIRLSQTDYNYGYGRALADGVVRPVLFLAYAGKMRWRTKMGEEFEARLGEDDTKDVTAQAWRTALSPEGEWIPAVLRAADRRLSEVRHSIPDAGGLVIATDHYAARAYAKILHEVTGELPTIVLSDEKEASDRIETFSRGESRWMVAVRMVSEGVDVPRLAVGVYATSASTPLFFAQAIGRFVRARRRGETASIFVPSVPALTALASAMELERDHALDRETSEEADASLDDDLLDEANRAEKASEALQDEFTWQALESDANFDRVLYEGAEFGFAAAVGSDEELDFLGLPGILEPDQVRELLAQRQARQSRRGAARPTGAEHPENAPMYRTLKEQRSLLNSLVGMRAKLSGEPHGLVHSELRRICGGPAVAQATVTQLQSRIDYLRKLLRQGE</sequence>
<protein>
    <submittedName>
        <fullName evidence="3">DEAD/DEAH box helicase</fullName>
    </submittedName>
</protein>
<dbReference type="PROSITE" id="PS51192">
    <property type="entry name" value="HELICASE_ATP_BIND_1"/>
    <property type="match status" value="1"/>
</dbReference>
<dbReference type="EMBL" id="JAAGWZ010000001">
    <property type="protein sequence ID" value="NEM90122.1"/>
    <property type="molecule type" value="Genomic_DNA"/>
</dbReference>
<feature type="compositionally biased region" description="Low complexity" evidence="1">
    <location>
        <begin position="15"/>
        <end position="30"/>
    </location>
</feature>
<keyword evidence="3" id="KW-0378">Hydrolase</keyword>
<dbReference type="InterPro" id="IPR050742">
    <property type="entry name" value="Helicase_Restrict-Modif_Enz"/>
</dbReference>
<dbReference type="Pfam" id="PF04851">
    <property type="entry name" value="ResIII"/>
    <property type="match status" value="1"/>
</dbReference>
<dbReference type="Gene3D" id="3.40.50.300">
    <property type="entry name" value="P-loop containing nucleotide triphosphate hydrolases"/>
    <property type="match status" value="2"/>
</dbReference>
<gene>
    <name evidence="3" type="ORF">G3T37_01980</name>
</gene>
<dbReference type="GO" id="GO:0003677">
    <property type="term" value="F:DNA binding"/>
    <property type="evidence" value="ECO:0007669"/>
    <property type="project" value="InterPro"/>
</dbReference>
<keyword evidence="3" id="KW-0067">ATP-binding</keyword>